<dbReference type="PANTHER" id="PTHR24321">
    <property type="entry name" value="DEHYDROGENASES, SHORT CHAIN"/>
    <property type="match status" value="1"/>
</dbReference>
<protein>
    <submittedName>
        <fullName evidence="3">SDR family oxidoreductase</fullName>
    </submittedName>
</protein>
<evidence type="ECO:0000313" key="3">
    <source>
        <dbReference type="EMBL" id="MBC2960135.1"/>
    </source>
</evidence>
<comment type="similarity">
    <text evidence="1">Belongs to the short-chain dehydrogenases/reductases (SDR) family.</text>
</comment>
<dbReference type="SUPFAM" id="SSF51735">
    <property type="entry name" value="NAD(P)-binding Rossmann-fold domains"/>
    <property type="match status" value="1"/>
</dbReference>
<name>A0ABR6U6S0_9ACTN</name>
<gene>
    <name evidence="3" type="ORF">H7344_07480</name>
</gene>
<dbReference type="Pfam" id="PF13561">
    <property type="entry name" value="adh_short_C2"/>
    <property type="match status" value="1"/>
</dbReference>
<evidence type="ECO:0000256" key="1">
    <source>
        <dbReference type="ARBA" id="ARBA00006484"/>
    </source>
</evidence>
<organism evidence="3 4">
    <name type="scientific">Nocardioides deserti</name>
    <dbReference type="NCBI Taxonomy" id="1588644"/>
    <lineage>
        <taxon>Bacteria</taxon>
        <taxon>Bacillati</taxon>
        <taxon>Actinomycetota</taxon>
        <taxon>Actinomycetes</taxon>
        <taxon>Propionibacteriales</taxon>
        <taxon>Nocardioidaceae</taxon>
        <taxon>Nocardioides</taxon>
    </lineage>
</organism>
<dbReference type="RefSeq" id="WP_186345380.1">
    <property type="nucleotide sequence ID" value="NZ_BMMR01000003.1"/>
</dbReference>
<reference evidence="3 4" key="1">
    <citation type="submission" date="2020-08" db="EMBL/GenBank/DDBJ databases">
        <title>novel species in genus Nocardioides.</title>
        <authorList>
            <person name="Zhang G."/>
        </authorList>
    </citation>
    <scope>NUCLEOTIDE SEQUENCE [LARGE SCALE GENOMIC DNA]</scope>
    <source>
        <strain evidence="3 4">SC8A-24</strain>
    </source>
</reference>
<proteinExistence type="inferred from homology"/>
<dbReference type="EMBL" id="JACMYC010000003">
    <property type="protein sequence ID" value="MBC2960135.1"/>
    <property type="molecule type" value="Genomic_DNA"/>
</dbReference>
<dbReference type="Pfam" id="PF00106">
    <property type="entry name" value="adh_short"/>
    <property type="match status" value="1"/>
</dbReference>
<accession>A0ABR6U6S0</accession>
<dbReference type="PANTHER" id="PTHR24321:SF8">
    <property type="entry name" value="ESTRADIOL 17-BETA-DEHYDROGENASE 8-RELATED"/>
    <property type="match status" value="1"/>
</dbReference>
<dbReference type="Proteomes" id="UP000604001">
    <property type="component" value="Unassembled WGS sequence"/>
</dbReference>
<evidence type="ECO:0000313" key="4">
    <source>
        <dbReference type="Proteomes" id="UP000604001"/>
    </source>
</evidence>
<dbReference type="InterPro" id="IPR036291">
    <property type="entry name" value="NAD(P)-bd_dom_sf"/>
</dbReference>
<sequence>MPRRTVITGSAAGIGHALAEQLRVRGEEVIGVDLRDAEVVADLSTPEGRAAAVVGVRELAGDRIDALVTCAGVAQPSPLMVRINYFGTVDVVEALQPLLAASDAPRVAVIGSISGTMGNDDRVRRACLDGDEATGVARASELTDGGRPHSIYPATKAAIAEWARRTSVSPGWADAGIALNVVAPGVVLTQMTTGLFEDPVMRELMDAAVPMPLNGYAPPEAVAKVLAFLVSADNTHVTGQVLYVDGGAEVTTRAADLF</sequence>
<dbReference type="InterPro" id="IPR002347">
    <property type="entry name" value="SDR_fam"/>
</dbReference>
<keyword evidence="2" id="KW-0560">Oxidoreductase</keyword>
<comment type="caution">
    <text evidence="3">The sequence shown here is derived from an EMBL/GenBank/DDBJ whole genome shotgun (WGS) entry which is preliminary data.</text>
</comment>
<evidence type="ECO:0000256" key="2">
    <source>
        <dbReference type="ARBA" id="ARBA00023002"/>
    </source>
</evidence>
<dbReference type="PRINTS" id="PR00081">
    <property type="entry name" value="GDHRDH"/>
</dbReference>
<dbReference type="Gene3D" id="3.40.50.720">
    <property type="entry name" value="NAD(P)-binding Rossmann-like Domain"/>
    <property type="match status" value="1"/>
</dbReference>
<keyword evidence="4" id="KW-1185">Reference proteome</keyword>